<evidence type="ECO:0000259" key="1">
    <source>
        <dbReference type="Pfam" id="PF05050"/>
    </source>
</evidence>
<dbReference type="PANTHER" id="PTHR34203">
    <property type="entry name" value="METHYLTRANSFERASE, FKBM FAMILY PROTEIN"/>
    <property type="match status" value="1"/>
</dbReference>
<gene>
    <name evidence="2" type="ORF">H8705_12875</name>
</gene>
<dbReference type="InterPro" id="IPR052514">
    <property type="entry name" value="SAM-dependent_MTase"/>
</dbReference>
<protein>
    <submittedName>
        <fullName evidence="2">FkbM family methyltransferase</fullName>
    </submittedName>
</protein>
<dbReference type="PANTHER" id="PTHR34203:SF15">
    <property type="entry name" value="SLL1173 PROTEIN"/>
    <property type="match status" value="1"/>
</dbReference>
<dbReference type="Proteomes" id="UP000623678">
    <property type="component" value="Unassembled WGS sequence"/>
</dbReference>
<dbReference type="NCBIfam" id="TIGR01444">
    <property type="entry name" value="fkbM_fam"/>
    <property type="match status" value="1"/>
</dbReference>
<dbReference type="EMBL" id="JACRTD010000012">
    <property type="protein sequence ID" value="MBC8586474.1"/>
    <property type="molecule type" value="Genomic_DNA"/>
</dbReference>
<organism evidence="2 3">
    <name type="scientific">Youxingia wuxianensis</name>
    <dbReference type="NCBI Taxonomy" id="2763678"/>
    <lineage>
        <taxon>Bacteria</taxon>
        <taxon>Bacillati</taxon>
        <taxon>Bacillota</taxon>
        <taxon>Clostridia</taxon>
        <taxon>Eubacteriales</taxon>
        <taxon>Oscillospiraceae</taxon>
        <taxon>Youxingia</taxon>
    </lineage>
</organism>
<keyword evidence="2" id="KW-0489">Methyltransferase</keyword>
<dbReference type="GO" id="GO:0032259">
    <property type="term" value="P:methylation"/>
    <property type="evidence" value="ECO:0007669"/>
    <property type="project" value="UniProtKB-KW"/>
</dbReference>
<keyword evidence="3" id="KW-1185">Reference proteome</keyword>
<dbReference type="Pfam" id="PF05050">
    <property type="entry name" value="Methyltransf_21"/>
    <property type="match status" value="1"/>
</dbReference>
<reference evidence="2" key="1">
    <citation type="submission" date="2020-08" db="EMBL/GenBank/DDBJ databases">
        <title>Genome public.</title>
        <authorList>
            <person name="Liu C."/>
            <person name="Sun Q."/>
        </authorList>
    </citation>
    <scope>NUCLEOTIDE SEQUENCE</scope>
    <source>
        <strain evidence="2">NSJ-64</strain>
    </source>
</reference>
<dbReference type="InterPro" id="IPR006342">
    <property type="entry name" value="FkbM_mtfrase"/>
</dbReference>
<feature type="domain" description="Methyltransferase FkbM" evidence="1">
    <location>
        <begin position="183"/>
        <end position="338"/>
    </location>
</feature>
<accession>A0A926EU19</accession>
<dbReference type="Gene3D" id="3.40.50.150">
    <property type="entry name" value="Vaccinia Virus protein VP39"/>
    <property type="match status" value="1"/>
</dbReference>
<dbReference type="GO" id="GO:0008168">
    <property type="term" value="F:methyltransferase activity"/>
    <property type="evidence" value="ECO:0007669"/>
    <property type="project" value="UniProtKB-KW"/>
</dbReference>
<evidence type="ECO:0000313" key="3">
    <source>
        <dbReference type="Proteomes" id="UP000623678"/>
    </source>
</evidence>
<dbReference type="InterPro" id="IPR029063">
    <property type="entry name" value="SAM-dependent_MTases_sf"/>
</dbReference>
<comment type="caution">
    <text evidence="2">The sequence shown here is derived from an EMBL/GenBank/DDBJ whole genome shotgun (WGS) entry which is preliminary data.</text>
</comment>
<name>A0A926EU19_9FIRM</name>
<keyword evidence="2" id="KW-0808">Transferase</keyword>
<dbReference type="SUPFAM" id="SSF53335">
    <property type="entry name" value="S-adenosyl-L-methionine-dependent methyltransferases"/>
    <property type="match status" value="1"/>
</dbReference>
<dbReference type="AlphaFoldDB" id="A0A926EU19"/>
<proteinExistence type="predicted"/>
<sequence>MIITEKESVWERLARSKKPIVLYGMGLGAQKIMRAMEKYQIPIAAVFASDEFVRGQSFCGYPVKTFQQIKELFSDFFIVVSFAFWQQELIDKVTGLSEQYELVAPHVPVAGEDLVTLDWLKQWEVSIREAYELMGDEQSQKVFAATLNYKLSGKISYILSVTTPKSQAYERIIKPTQEDIYLDLGAYDGDTIREVLAYAPLKKIIAVEPDPKNFRKLLAFTQTRQEEILPLNVGIYQEDTQLAFAARAGRHSSLSRDGSGKLTAMRSVDSILEGGPVTLIKMDVEGEEGPALAGAKNTIARYRPRLIVSAYHRSEDTFILPLQIARLCPEYRIYLRQHPYIPAWENNIYALAPAKGF</sequence>
<evidence type="ECO:0000313" key="2">
    <source>
        <dbReference type="EMBL" id="MBC8586474.1"/>
    </source>
</evidence>
<dbReference type="RefSeq" id="WP_262396194.1">
    <property type="nucleotide sequence ID" value="NZ_JACRTD010000012.1"/>
</dbReference>